<name>A0A7V7TQ54_9PSED</name>
<dbReference type="EMBL" id="VZPO01000003">
    <property type="protein sequence ID" value="KAB0506131.1"/>
    <property type="molecule type" value="Genomic_DNA"/>
</dbReference>
<accession>A0A7V7TQ54</accession>
<sequence>MPAKAYFGAPPPASLAPTKSSSLIIPTLCVGMPPGTLRVPVTQSVTRCIPLLRVGTIGARGSTLFKPPAQWFALRRPEAHLVDR</sequence>
<gene>
    <name evidence="1" type="ORF">F7R14_08510</name>
</gene>
<evidence type="ECO:0000313" key="1">
    <source>
        <dbReference type="EMBL" id="KAB0506131.1"/>
    </source>
</evidence>
<proteinExistence type="predicted"/>
<dbReference type="Proteomes" id="UP000434925">
    <property type="component" value="Unassembled WGS sequence"/>
</dbReference>
<evidence type="ECO:0000313" key="2">
    <source>
        <dbReference type="Proteomes" id="UP000434925"/>
    </source>
</evidence>
<dbReference type="AlphaFoldDB" id="A0A7V7TQ54"/>
<comment type="caution">
    <text evidence="1">The sequence shown here is derived from an EMBL/GenBank/DDBJ whole genome shotgun (WGS) entry which is preliminary data.</text>
</comment>
<protein>
    <submittedName>
        <fullName evidence="1">Uncharacterized protein</fullName>
    </submittedName>
</protein>
<reference evidence="1 2" key="1">
    <citation type="submission" date="2019-09" db="EMBL/GenBank/DDBJ databases">
        <title>Draft genome sequences of 48 bacterial type strains from the CCUG.</title>
        <authorList>
            <person name="Tunovic T."/>
            <person name="Pineiro-Iglesias B."/>
            <person name="Unosson C."/>
            <person name="Inganas E."/>
            <person name="Ohlen M."/>
            <person name="Cardew S."/>
            <person name="Jensie-Markopoulos S."/>
            <person name="Salva-Serra F."/>
            <person name="Jaen-Luchoro D."/>
            <person name="Karlsson R."/>
            <person name="Svensson-Stadler L."/>
            <person name="Chun J."/>
            <person name="Moore E."/>
        </authorList>
    </citation>
    <scope>NUCLEOTIDE SEQUENCE [LARGE SCALE GENOMIC DNA]</scope>
    <source>
        <strain evidence="1 2">CCUG 51522</strain>
    </source>
</reference>
<organism evidence="1 2">
    <name type="scientific">Pseudomonas lini</name>
    <dbReference type="NCBI Taxonomy" id="163011"/>
    <lineage>
        <taxon>Bacteria</taxon>
        <taxon>Pseudomonadati</taxon>
        <taxon>Pseudomonadota</taxon>
        <taxon>Gammaproteobacteria</taxon>
        <taxon>Pseudomonadales</taxon>
        <taxon>Pseudomonadaceae</taxon>
        <taxon>Pseudomonas</taxon>
    </lineage>
</organism>